<dbReference type="KEGG" id="gfl:GRFL_2997"/>
<organism evidence="3 4">
    <name type="scientific">Christiangramia flava JLT2011</name>
    <dbReference type="NCBI Taxonomy" id="1229726"/>
    <lineage>
        <taxon>Bacteria</taxon>
        <taxon>Pseudomonadati</taxon>
        <taxon>Bacteroidota</taxon>
        <taxon>Flavobacteriia</taxon>
        <taxon>Flavobacteriales</taxon>
        <taxon>Flavobacteriaceae</taxon>
        <taxon>Christiangramia</taxon>
    </lineage>
</organism>
<feature type="domain" description="Peptidase M16 N-terminal" evidence="1">
    <location>
        <begin position="59"/>
        <end position="188"/>
    </location>
</feature>
<dbReference type="STRING" id="1229726.GRFL_2997"/>
<dbReference type="AlphaFoldDB" id="A0A1L7I7Y4"/>
<sequence>MKQSVYIFVLALLSIFTTSAQKQTPPPGGEPKGFSLPEKEVVNYDNGLSLVLVPYGSLPKATINITLKTGNINEKEDQVWVSDLLSDLMEEGTNKDYSVKDRLAGMGGNLNVGVGLHTTTLSTSVLSEFAKEALQVLTDILTDPKLPESELERLKNNMKRNLTVSLSRPGSQARKEFFAEMYPDHPYGRLYPTSEMVDSYSLEDVKAFYNDNFGAQRTTVYVVGMFDANAVKQLVEQELGNWKKGPSVDYSVAEAQSNGATRILDRPGAPQSTIYYGLPVADPSNEDYIALDITNSLLGGSFGSRITSNIREDKGYTYSPYSSLYANYKSGLWFEAADVTTEHTGASISEITKEIKRLQEEAPTQEELQGIQNYESGLYVLQNSTPGGIISQLNFLDIHDLPESFLVDKVKNINAVTPEDVQKMTKKYIDPEKMTLIVVGDKQVIQNQVKETIQEPVKE</sequence>
<dbReference type="Pfam" id="PF05193">
    <property type="entry name" value="Peptidase_M16_C"/>
    <property type="match status" value="1"/>
</dbReference>
<dbReference type="InterPro" id="IPR011765">
    <property type="entry name" value="Pept_M16_N"/>
</dbReference>
<dbReference type="Pfam" id="PF00675">
    <property type="entry name" value="Peptidase_M16"/>
    <property type="match status" value="1"/>
</dbReference>
<dbReference type="OrthoDB" id="9811314at2"/>
<keyword evidence="4" id="KW-1185">Reference proteome</keyword>
<dbReference type="SUPFAM" id="SSF63411">
    <property type="entry name" value="LuxS/MPP-like metallohydrolase"/>
    <property type="match status" value="2"/>
</dbReference>
<gene>
    <name evidence="3" type="ORF">GRFL_2997</name>
</gene>
<dbReference type="InterPro" id="IPR007863">
    <property type="entry name" value="Peptidase_M16_C"/>
</dbReference>
<dbReference type="GO" id="GO:0046872">
    <property type="term" value="F:metal ion binding"/>
    <property type="evidence" value="ECO:0007669"/>
    <property type="project" value="InterPro"/>
</dbReference>
<evidence type="ECO:0000259" key="2">
    <source>
        <dbReference type="Pfam" id="PF05193"/>
    </source>
</evidence>
<name>A0A1L7I7Y4_9FLAO</name>
<evidence type="ECO:0000259" key="1">
    <source>
        <dbReference type="Pfam" id="PF00675"/>
    </source>
</evidence>
<feature type="domain" description="Peptidase M16 C-terminal" evidence="2">
    <location>
        <begin position="201"/>
        <end position="373"/>
    </location>
</feature>
<dbReference type="Proteomes" id="UP000186230">
    <property type="component" value="Chromosome"/>
</dbReference>
<dbReference type="PANTHER" id="PTHR11851">
    <property type="entry name" value="METALLOPROTEASE"/>
    <property type="match status" value="1"/>
</dbReference>
<protein>
    <submittedName>
        <fullName evidence="3">Uncharacterized protein</fullName>
    </submittedName>
</protein>
<dbReference type="EMBL" id="CP016359">
    <property type="protein sequence ID" value="APU69721.1"/>
    <property type="molecule type" value="Genomic_DNA"/>
</dbReference>
<evidence type="ECO:0000313" key="3">
    <source>
        <dbReference type="EMBL" id="APU69721.1"/>
    </source>
</evidence>
<evidence type="ECO:0000313" key="4">
    <source>
        <dbReference type="Proteomes" id="UP000186230"/>
    </source>
</evidence>
<dbReference type="InterPro" id="IPR050361">
    <property type="entry name" value="MPP/UQCRC_Complex"/>
</dbReference>
<accession>A0A1L7I7Y4</accession>
<dbReference type="InterPro" id="IPR011249">
    <property type="entry name" value="Metalloenz_LuxS/M16"/>
</dbReference>
<proteinExistence type="predicted"/>
<reference evidence="3 4" key="1">
    <citation type="submission" date="2016-07" db="EMBL/GenBank/DDBJ databases">
        <title>Multi-omics approach to identify versatile polysaccharide utilization systems of a marine flavobacterium Gramella flava.</title>
        <authorList>
            <person name="Tang K."/>
        </authorList>
    </citation>
    <scope>NUCLEOTIDE SEQUENCE [LARGE SCALE GENOMIC DNA]</scope>
    <source>
        <strain evidence="3 4">JLT2011</strain>
    </source>
</reference>
<dbReference type="Gene3D" id="3.30.830.10">
    <property type="entry name" value="Metalloenzyme, LuxS/M16 peptidase-like"/>
    <property type="match status" value="2"/>
</dbReference>
<dbReference type="PANTHER" id="PTHR11851:SF224">
    <property type="entry name" value="PROCESSING PROTEASE"/>
    <property type="match status" value="1"/>
</dbReference>
<dbReference type="RefSeq" id="WP_083645351.1">
    <property type="nucleotide sequence ID" value="NZ_AMRU01000005.1"/>
</dbReference>